<sequence>MNTIQRIAKNTIFLASSNIIGFVFSFFFLVYTTRYLGTERYGLLSFAIAFASITIFLADIGISSVIVRDVARDRSKTAIYIGNSILMKVVLAAITLMSTAAIGFALGYPFSTMKIVMVILLSLIVISFSGIISSVVSAYEIMEYISIGTVIYNLIMLTFALLAISSGVDVYGFAYVYLFSSFISLGYFALVALRKLPRPRWNIDIDLWKYMIKEAIPFGLSSVFVRVYYYVDTVMISLLILNPNEVMGWYNAAYRMVIILSFIPVTFLGSIYPIMSKFYVSSDQYLGFMYERSFKYLMAIAIPIGVGTTVLGEDLVSLVYGPAFAPSAIALQILIWSEALIFINSAFGYLFNSINRQMVVAKQTMLAAGLNIILNLFLIPQYSYIGASSATVATQLFSFLFLLYFAIKEGYGLPRNMIATFIKILFACLAMVLFIRGFDHLPVPLLIVISAIIYFFLIIILRVVDKVDIQMAGQLLSGIRIPRKKE</sequence>
<keyword evidence="3 6" id="KW-0812">Transmembrane</keyword>
<evidence type="ECO:0000256" key="5">
    <source>
        <dbReference type="ARBA" id="ARBA00023136"/>
    </source>
</evidence>
<reference evidence="7 8" key="1">
    <citation type="journal article" date="2020" name="Biotechnol. Biofuels">
        <title>New insights from the biogas microbiome by comprehensive genome-resolved metagenomics of nearly 1600 species originating from multiple anaerobic digesters.</title>
        <authorList>
            <person name="Campanaro S."/>
            <person name="Treu L."/>
            <person name="Rodriguez-R L.M."/>
            <person name="Kovalovszki A."/>
            <person name="Ziels R.M."/>
            <person name="Maus I."/>
            <person name="Zhu X."/>
            <person name="Kougias P.G."/>
            <person name="Basile A."/>
            <person name="Luo G."/>
            <person name="Schluter A."/>
            <person name="Konstantinidis K.T."/>
            <person name="Angelidaki I."/>
        </authorList>
    </citation>
    <scope>NUCLEOTIDE SEQUENCE [LARGE SCALE GENOMIC DNA]</scope>
    <source>
        <strain evidence="7">AS27yjCOA_157</strain>
    </source>
</reference>
<keyword evidence="5 6" id="KW-0472">Membrane</keyword>
<feature type="transmembrane region" description="Helical" evidence="6">
    <location>
        <begin position="384"/>
        <end position="405"/>
    </location>
</feature>
<feature type="transmembrane region" description="Helical" evidence="6">
    <location>
        <begin position="441"/>
        <end position="464"/>
    </location>
</feature>
<feature type="transmembrane region" description="Helical" evidence="6">
    <location>
        <begin position="324"/>
        <end position="347"/>
    </location>
</feature>
<comment type="caution">
    <text evidence="7">The sequence shown here is derived from an EMBL/GenBank/DDBJ whole genome shotgun (WGS) entry which is preliminary data.</text>
</comment>
<protein>
    <submittedName>
        <fullName evidence="7">Flippase</fullName>
    </submittedName>
</protein>
<feature type="transmembrane region" description="Helical" evidence="6">
    <location>
        <begin position="12"/>
        <end position="31"/>
    </location>
</feature>
<evidence type="ECO:0000256" key="2">
    <source>
        <dbReference type="ARBA" id="ARBA00022475"/>
    </source>
</evidence>
<gene>
    <name evidence="7" type="ORF">GX426_00555</name>
</gene>
<evidence type="ECO:0000256" key="3">
    <source>
        <dbReference type="ARBA" id="ARBA00022692"/>
    </source>
</evidence>
<evidence type="ECO:0000256" key="1">
    <source>
        <dbReference type="ARBA" id="ARBA00004651"/>
    </source>
</evidence>
<keyword evidence="2" id="KW-1003">Cell membrane</keyword>
<feature type="transmembrane region" description="Helical" evidence="6">
    <location>
        <begin position="215"/>
        <end position="241"/>
    </location>
</feature>
<comment type="subcellular location">
    <subcellularLocation>
        <location evidence="1">Cell membrane</location>
        <topology evidence="1">Multi-pass membrane protein</topology>
    </subcellularLocation>
</comment>
<feature type="transmembrane region" description="Helical" evidence="6">
    <location>
        <begin position="89"/>
        <end position="109"/>
    </location>
</feature>
<feature type="transmembrane region" description="Helical" evidence="6">
    <location>
        <begin position="253"/>
        <end position="275"/>
    </location>
</feature>
<feature type="transmembrane region" description="Helical" evidence="6">
    <location>
        <begin position="150"/>
        <end position="168"/>
    </location>
</feature>
<dbReference type="InterPro" id="IPR050833">
    <property type="entry name" value="Poly_Biosynth_Transport"/>
</dbReference>
<evidence type="ECO:0000313" key="8">
    <source>
        <dbReference type="Proteomes" id="UP000544742"/>
    </source>
</evidence>
<keyword evidence="4 6" id="KW-1133">Transmembrane helix</keyword>
<dbReference type="Pfam" id="PF01943">
    <property type="entry name" value="Polysacc_synt"/>
    <property type="match status" value="1"/>
</dbReference>
<feature type="transmembrane region" description="Helical" evidence="6">
    <location>
        <begin position="359"/>
        <end position="378"/>
    </location>
</feature>
<dbReference type="RefSeq" id="WP_276619285.1">
    <property type="nucleotide sequence ID" value="NZ_JBCEYR010000016.1"/>
</dbReference>
<name>A0A7K4AF15_METSH</name>
<accession>A0A7K4AF15</accession>
<feature type="transmembrane region" description="Helical" evidence="6">
    <location>
        <begin position="296"/>
        <end position="312"/>
    </location>
</feature>
<evidence type="ECO:0000313" key="7">
    <source>
        <dbReference type="EMBL" id="NLJ21588.1"/>
    </source>
</evidence>
<evidence type="ECO:0000256" key="4">
    <source>
        <dbReference type="ARBA" id="ARBA00022989"/>
    </source>
</evidence>
<organism evidence="7 8">
    <name type="scientific">Methanothrix soehngenii</name>
    <name type="common">Methanosaeta concilii</name>
    <dbReference type="NCBI Taxonomy" id="2223"/>
    <lineage>
        <taxon>Archaea</taxon>
        <taxon>Methanobacteriati</taxon>
        <taxon>Methanobacteriota</taxon>
        <taxon>Stenosarchaea group</taxon>
        <taxon>Methanomicrobia</taxon>
        <taxon>Methanotrichales</taxon>
        <taxon>Methanotrichaceae</taxon>
        <taxon>Methanothrix</taxon>
    </lineage>
</organism>
<dbReference type="InterPro" id="IPR002797">
    <property type="entry name" value="Polysacc_synth"/>
</dbReference>
<feature type="transmembrane region" description="Helical" evidence="6">
    <location>
        <begin position="174"/>
        <end position="194"/>
    </location>
</feature>
<dbReference type="EMBL" id="JAAYUN010000009">
    <property type="protein sequence ID" value="NLJ21588.1"/>
    <property type="molecule type" value="Genomic_DNA"/>
</dbReference>
<dbReference type="PANTHER" id="PTHR30250">
    <property type="entry name" value="PST FAMILY PREDICTED COLANIC ACID TRANSPORTER"/>
    <property type="match status" value="1"/>
</dbReference>
<proteinExistence type="predicted"/>
<dbReference type="CDD" id="cd13128">
    <property type="entry name" value="MATE_Wzx_like"/>
    <property type="match status" value="1"/>
</dbReference>
<feature type="transmembrane region" description="Helical" evidence="6">
    <location>
        <begin position="43"/>
        <end position="68"/>
    </location>
</feature>
<feature type="transmembrane region" description="Helical" evidence="6">
    <location>
        <begin position="115"/>
        <end position="138"/>
    </location>
</feature>
<dbReference type="PANTHER" id="PTHR30250:SF11">
    <property type="entry name" value="O-ANTIGEN TRANSPORTER-RELATED"/>
    <property type="match status" value="1"/>
</dbReference>
<dbReference type="Proteomes" id="UP000544742">
    <property type="component" value="Unassembled WGS sequence"/>
</dbReference>
<feature type="transmembrane region" description="Helical" evidence="6">
    <location>
        <begin position="417"/>
        <end position="435"/>
    </location>
</feature>
<evidence type="ECO:0000256" key="6">
    <source>
        <dbReference type="SAM" id="Phobius"/>
    </source>
</evidence>
<dbReference type="GO" id="GO:0005886">
    <property type="term" value="C:plasma membrane"/>
    <property type="evidence" value="ECO:0007669"/>
    <property type="project" value="UniProtKB-SubCell"/>
</dbReference>
<dbReference type="AlphaFoldDB" id="A0A7K4AF15"/>